<keyword evidence="2" id="KW-1185">Reference proteome</keyword>
<gene>
    <name evidence="1" type="ORF">N7539_001008</name>
</gene>
<dbReference type="EMBL" id="JAPWDQ010000001">
    <property type="protein sequence ID" value="KAJ5495892.1"/>
    <property type="molecule type" value="Genomic_DNA"/>
</dbReference>
<accession>A0A9X0C2R8</accession>
<evidence type="ECO:0000313" key="2">
    <source>
        <dbReference type="Proteomes" id="UP001148312"/>
    </source>
</evidence>
<dbReference type="PANTHER" id="PTHR30605:SF0">
    <property type="entry name" value="ANHYDRO-N-ACETYLMURAMIC ACID KINASE"/>
    <property type="match status" value="1"/>
</dbReference>
<name>A0A9X0C2R8_9EURO</name>
<dbReference type="GO" id="GO:0016773">
    <property type="term" value="F:phosphotransferase activity, alcohol group as acceptor"/>
    <property type="evidence" value="ECO:0007669"/>
    <property type="project" value="InterPro"/>
</dbReference>
<reference evidence="1" key="1">
    <citation type="submission" date="2022-12" db="EMBL/GenBank/DDBJ databases">
        <authorList>
            <person name="Petersen C."/>
        </authorList>
    </citation>
    <scope>NUCLEOTIDE SEQUENCE</scope>
    <source>
        <strain evidence="1">IBT 30728</strain>
    </source>
</reference>
<protein>
    <submittedName>
        <fullName evidence="1">Uncharacterized protein</fullName>
    </submittedName>
</protein>
<sequence length="93" mass="10191">MYSTTSNGLAQQQQPLDLTVLGLNSGTSMDGIDCALCRFRQETPESAMHFELLKYGEIPLEPAIKKRAMSMILHNKTSPSELSEVNSISSAET</sequence>
<comment type="caution">
    <text evidence="1">The sequence shown here is derived from an EMBL/GenBank/DDBJ whole genome shotgun (WGS) entry which is preliminary data.</text>
</comment>
<dbReference type="Gene3D" id="3.30.420.40">
    <property type="match status" value="1"/>
</dbReference>
<evidence type="ECO:0000313" key="1">
    <source>
        <dbReference type="EMBL" id="KAJ5495892.1"/>
    </source>
</evidence>
<dbReference type="RefSeq" id="XP_056794905.1">
    <property type="nucleotide sequence ID" value="XM_056930612.1"/>
</dbReference>
<dbReference type="InterPro" id="IPR005338">
    <property type="entry name" value="Anhydro_N_Ac-Mur_kinase"/>
</dbReference>
<dbReference type="GO" id="GO:0005524">
    <property type="term" value="F:ATP binding"/>
    <property type="evidence" value="ECO:0007669"/>
    <property type="project" value="InterPro"/>
</dbReference>
<proteinExistence type="predicted"/>
<dbReference type="PANTHER" id="PTHR30605">
    <property type="entry name" value="ANHYDRO-N-ACETYLMURAMIC ACID KINASE"/>
    <property type="match status" value="1"/>
</dbReference>
<dbReference type="AlphaFoldDB" id="A0A9X0C2R8"/>
<organism evidence="1 2">
    <name type="scientific">Penicillium diatomitis</name>
    <dbReference type="NCBI Taxonomy" id="2819901"/>
    <lineage>
        <taxon>Eukaryota</taxon>
        <taxon>Fungi</taxon>
        <taxon>Dikarya</taxon>
        <taxon>Ascomycota</taxon>
        <taxon>Pezizomycotina</taxon>
        <taxon>Eurotiomycetes</taxon>
        <taxon>Eurotiomycetidae</taxon>
        <taxon>Eurotiales</taxon>
        <taxon>Aspergillaceae</taxon>
        <taxon>Penicillium</taxon>
    </lineage>
</organism>
<dbReference type="GO" id="GO:0009254">
    <property type="term" value="P:peptidoglycan turnover"/>
    <property type="evidence" value="ECO:0007669"/>
    <property type="project" value="InterPro"/>
</dbReference>
<dbReference type="Proteomes" id="UP001148312">
    <property type="component" value="Unassembled WGS sequence"/>
</dbReference>
<dbReference type="GeneID" id="81620861"/>
<dbReference type="GO" id="GO:0006040">
    <property type="term" value="P:amino sugar metabolic process"/>
    <property type="evidence" value="ECO:0007669"/>
    <property type="project" value="InterPro"/>
</dbReference>
<reference evidence="1" key="2">
    <citation type="journal article" date="2023" name="IMA Fungus">
        <title>Comparative genomic study of the Penicillium genus elucidates a diverse pangenome and 15 lateral gene transfer events.</title>
        <authorList>
            <person name="Petersen C."/>
            <person name="Sorensen T."/>
            <person name="Nielsen M.R."/>
            <person name="Sondergaard T.E."/>
            <person name="Sorensen J.L."/>
            <person name="Fitzpatrick D.A."/>
            <person name="Frisvad J.C."/>
            <person name="Nielsen K.L."/>
        </authorList>
    </citation>
    <scope>NUCLEOTIDE SEQUENCE</scope>
    <source>
        <strain evidence="1">IBT 30728</strain>
    </source>
</reference>